<keyword evidence="2" id="KW-1185">Reference proteome</keyword>
<organism evidence="1 2">
    <name type="scientific">Helicostylum pulchrum</name>
    <dbReference type="NCBI Taxonomy" id="562976"/>
    <lineage>
        <taxon>Eukaryota</taxon>
        <taxon>Fungi</taxon>
        <taxon>Fungi incertae sedis</taxon>
        <taxon>Mucoromycota</taxon>
        <taxon>Mucoromycotina</taxon>
        <taxon>Mucoromycetes</taxon>
        <taxon>Mucorales</taxon>
        <taxon>Mucorineae</taxon>
        <taxon>Mucoraceae</taxon>
        <taxon>Helicostylum</taxon>
    </lineage>
</organism>
<accession>A0ABP9Y2Q4</accession>
<dbReference type="EMBL" id="BAABUJ010000018">
    <property type="protein sequence ID" value="GAA5801289.1"/>
    <property type="molecule type" value="Genomic_DNA"/>
</dbReference>
<evidence type="ECO:0000313" key="1">
    <source>
        <dbReference type="EMBL" id="GAA5801289.1"/>
    </source>
</evidence>
<gene>
    <name evidence="1" type="ORF">HPULCUR_006735</name>
</gene>
<dbReference type="Proteomes" id="UP001476247">
    <property type="component" value="Unassembled WGS sequence"/>
</dbReference>
<proteinExistence type="predicted"/>
<reference evidence="1 2" key="1">
    <citation type="submission" date="2024-04" db="EMBL/GenBank/DDBJ databases">
        <title>genome sequences of Mucor flavus KT1a and Helicostylum pulchrum KT1b strains isolation_sourced from the surface of a dry-aged beef.</title>
        <authorList>
            <person name="Toyotome T."/>
            <person name="Hosono M."/>
            <person name="Torimaru M."/>
            <person name="Fukuda K."/>
            <person name="Mikami N."/>
        </authorList>
    </citation>
    <scope>NUCLEOTIDE SEQUENCE [LARGE SCALE GENOMIC DNA]</scope>
    <source>
        <strain evidence="1 2">KT1b</strain>
    </source>
</reference>
<comment type="caution">
    <text evidence="1">The sequence shown here is derived from an EMBL/GenBank/DDBJ whole genome shotgun (WGS) entry which is preliminary data.</text>
</comment>
<evidence type="ECO:0000313" key="2">
    <source>
        <dbReference type="Proteomes" id="UP001476247"/>
    </source>
</evidence>
<protein>
    <submittedName>
        <fullName evidence="1">Uncharacterized protein</fullName>
    </submittedName>
</protein>
<name>A0ABP9Y2Q4_9FUNG</name>
<sequence length="503" mass="57867">MSSHKKQKISGSDLEWCISNANTLSIENFIENFNYGDKSSANKRYSAILRTKCFKSRVPNFNSLLEQFKEWQKSQRERSYWDNRNQVLARESAEARIRVAAIGAVERLGVEEGNQIGTVQDERATEEDHQTDTGELVFAIATNTENTENNTRLIPWMFQDTNIADLFTKLQKTVIRMTINNRLLFIESSIHELLSLSNILLLCTSQHSPLYIDIFSEDILVGLNKQMLLECIDFEQDISDDVYIRLTRLMNDMDKNIKSKDDLEIDILLLGRGLTSPQKSLLRGIVAAMRKLPLLAIKTKNSIGEYELFTMYFDPILSSLLSDPDRNVLLRWSNITSEESGSLRPDATISKIHQRDFGPSFGFGEVKVAYTSTDNHALCHDLLRLGVFSKDTIDINKLQAALTFQIHGFHVTFFLTRLRHDGMYIMQEIGDLTFPRSLEELVSFVNLKNIRTLLIISEAFWRLCRPLSDSESWEAKRRPTHPGIYSLIDSSKNRHRYCSLRFE</sequence>